<evidence type="ECO:0000313" key="3">
    <source>
        <dbReference type="Proteomes" id="UP000069773"/>
    </source>
</evidence>
<dbReference type="GO" id="GO:0009306">
    <property type="term" value="P:protein secretion"/>
    <property type="evidence" value="ECO:0007669"/>
    <property type="project" value="InterPro"/>
</dbReference>
<dbReference type="AlphaFoldDB" id="A0AAW5SKA0"/>
<reference evidence="1 3" key="1">
    <citation type="journal article" date="2016" name="Genome Announc.">
        <title>Draft Genome Sequences of Five Rapidly Growing Mycobacterium Species, M. thermoresistibile, M. fortuitum subsp. acetamidolyticum, M. canariasense, M. brisbanense, and M. novocastrense.</title>
        <authorList>
            <person name="Katahira K."/>
            <person name="Ogura Y."/>
            <person name="Gotoh Y."/>
            <person name="Hayashi T."/>
        </authorList>
    </citation>
    <scope>NUCLEOTIDE SEQUENCE [LARGE SCALE GENOMIC DNA]</scope>
    <source>
        <strain evidence="1 3">JCM18114</strain>
    </source>
</reference>
<organism evidence="2 4">
    <name type="scientific">Mycolicibacterium novocastrense</name>
    <name type="common">Mycobacterium novocastrense</name>
    <dbReference type="NCBI Taxonomy" id="59813"/>
    <lineage>
        <taxon>Bacteria</taxon>
        <taxon>Bacillati</taxon>
        <taxon>Actinomycetota</taxon>
        <taxon>Actinomycetes</taxon>
        <taxon>Mycobacteriales</taxon>
        <taxon>Mycobacteriaceae</taxon>
        <taxon>Mycolicibacterium</taxon>
    </lineage>
</organism>
<sequence length="104" mass="11451">MTEPIHVTPEVLRDAADGHQAAAEYLRTVPASNEDIQATLDSLGPVYAELREEARIKLDERRQNYEAQAADHDATAAGLRQAHALWDNHERSSTTAFRALTGDA</sequence>
<protein>
    <submittedName>
        <fullName evidence="2">ESX-1 secretion-associated protein</fullName>
    </submittedName>
</protein>
<name>A0AAW5SKA0_MYCNV</name>
<dbReference type="Proteomes" id="UP000069773">
    <property type="component" value="Unassembled WGS sequence"/>
</dbReference>
<dbReference type="EMBL" id="BCTA01000013">
    <property type="protein sequence ID" value="GAT07707.1"/>
    <property type="molecule type" value="Genomic_DNA"/>
</dbReference>
<reference evidence="2" key="3">
    <citation type="journal article" date="2022" name="BMC Genomics">
        <title>Comparative genome analysis of mycobacteria focusing on tRNA and non-coding RNA.</title>
        <authorList>
            <person name="Behra P.R.K."/>
            <person name="Pettersson B.M.F."/>
            <person name="Ramesh M."/>
            <person name="Das S."/>
            <person name="Dasgupta S."/>
            <person name="Kirsebom L.A."/>
        </authorList>
    </citation>
    <scope>NUCLEOTIDE SEQUENCE</scope>
    <source>
        <strain evidence="2">DSM 44203</strain>
    </source>
</reference>
<reference evidence="2" key="2">
    <citation type="submission" date="2020-07" db="EMBL/GenBank/DDBJ databases">
        <authorList>
            <person name="Pettersson B.M.F."/>
            <person name="Behra P.R.K."/>
            <person name="Ramesh M."/>
            <person name="Das S."/>
            <person name="Dasgupta S."/>
            <person name="Kirsebom L.A."/>
        </authorList>
    </citation>
    <scope>NUCLEOTIDE SEQUENCE</scope>
    <source>
        <strain evidence="2">DSM 44203</strain>
    </source>
</reference>
<dbReference type="EMBL" id="JACKTI010000029">
    <property type="protein sequence ID" value="MCV7023649.1"/>
    <property type="molecule type" value="Genomic_DNA"/>
</dbReference>
<keyword evidence="3" id="KW-1185">Reference proteome</keyword>
<accession>A0AAW5SKA0</accession>
<dbReference type="Proteomes" id="UP001207528">
    <property type="component" value="Unassembled WGS sequence"/>
</dbReference>
<dbReference type="RefSeq" id="WP_067387521.1">
    <property type="nucleotide sequence ID" value="NZ_BCTA01000013.1"/>
</dbReference>
<comment type="caution">
    <text evidence="2">The sequence shown here is derived from an EMBL/GenBank/DDBJ whole genome shotgun (WGS) entry which is preliminary data.</text>
</comment>
<gene>
    <name evidence="2" type="ORF">H7I77_09850</name>
    <name evidence="1" type="ORF">RMCN_0840</name>
</gene>
<evidence type="ECO:0000313" key="2">
    <source>
        <dbReference type="EMBL" id="MCV7023649.1"/>
    </source>
</evidence>
<evidence type="ECO:0000313" key="4">
    <source>
        <dbReference type="Proteomes" id="UP001207528"/>
    </source>
</evidence>
<dbReference type="InterPro" id="IPR022536">
    <property type="entry name" value="EspC"/>
</dbReference>
<proteinExistence type="predicted"/>
<dbReference type="Pfam" id="PF10824">
    <property type="entry name" value="T7SS_ESX_EspC"/>
    <property type="match status" value="1"/>
</dbReference>
<evidence type="ECO:0000313" key="1">
    <source>
        <dbReference type="EMBL" id="GAT07707.1"/>
    </source>
</evidence>